<organism evidence="3 4">
    <name type="scientific">Dioscorea cayennensis subsp. rotundata</name>
    <name type="common">White Guinea yam</name>
    <name type="synonym">Dioscorea rotundata</name>
    <dbReference type="NCBI Taxonomy" id="55577"/>
    <lineage>
        <taxon>Eukaryota</taxon>
        <taxon>Viridiplantae</taxon>
        <taxon>Streptophyta</taxon>
        <taxon>Embryophyta</taxon>
        <taxon>Tracheophyta</taxon>
        <taxon>Spermatophyta</taxon>
        <taxon>Magnoliopsida</taxon>
        <taxon>Liliopsida</taxon>
        <taxon>Dioscoreales</taxon>
        <taxon>Dioscoreaceae</taxon>
        <taxon>Dioscorea</taxon>
    </lineage>
</organism>
<dbReference type="GeneID" id="120257383"/>
<sequence>MGRYFPLSKAAKLRQEISAFKQGESETLFEVYERFKNLLRRCPHHGFASWMQVQIIYNGLNYATHQLIDAAVHGSLSNKYPDKVEQHFESMPSNESHWASKGTPQKRAGIYEVSSNDALAAKVDLLSYNLDMLMGSISKSKSVMSCSTCGGGHEVEIPPKLLMESIATTKAAPSQGTQVQQPILEKRLNTEDVLTKFMINTESSEIGSILTNLQASVQSLEHQMGQLAKENSKKPSGSLPSNTEENPREHLKAIALRNGRQVEIMVELEPSVMETGVAEV</sequence>
<feature type="compositionally biased region" description="Polar residues" evidence="1">
    <location>
        <begin position="234"/>
        <end position="244"/>
    </location>
</feature>
<dbReference type="Proteomes" id="UP001515500">
    <property type="component" value="Chromosome 1"/>
</dbReference>
<name>A0AB40B190_DIOCR</name>
<dbReference type="Pfam" id="PF03732">
    <property type="entry name" value="Retrotrans_gag"/>
    <property type="match status" value="1"/>
</dbReference>
<dbReference type="PANTHER" id="PTHR33223">
    <property type="entry name" value="CCHC-TYPE DOMAIN-CONTAINING PROTEIN"/>
    <property type="match status" value="1"/>
</dbReference>
<dbReference type="InterPro" id="IPR005162">
    <property type="entry name" value="Retrotrans_gag_dom"/>
</dbReference>
<dbReference type="RefSeq" id="XP_039120822.1">
    <property type="nucleotide sequence ID" value="XM_039264888.1"/>
</dbReference>
<evidence type="ECO:0000313" key="4">
    <source>
        <dbReference type="RefSeq" id="XP_039120822.1"/>
    </source>
</evidence>
<protein>
    <submittedName>
        <fullName evidence="4">Uncharacterized protein LOC120257383</fullName>
    </submittedName>
</protein>
<dbReference type="AlphaFoldDB" id="A0AB40B190"/>
<gene>
    <name evidence="4" type="primary">LOC120257383</name>
</gene>
<evidence type="ECO:0000256" key="1">
    <source>
        <dbReference type="SAM" id="MobiDB-lite"/>
    </source>
</evidence>
<accession>A0AB40B190</accession>
<reference evidence="4" key="2">
    <citation type="submission" date="2025-08" db="UniProtKB">
        <authorList>
            <consortium name="RefSeq"/>
        </authorList>
    </citation>
    <scope>IDENTIFICATION</scope>
</reference>
<feature type="domain" description="Retrotransposon gag" evidence="2">
    <location>
        <begin position="3"/>
        <end position="61"/>
    </location>
</feature>
<keyword evidence="3" id="KW-1185">Reference proteome</keyword>
<evidence type="ECO:0000259" key="2">
    <source>
        <dbReference type="Pfam" id="PF03732"/>
    </source>
</evidence>
<feature type="region of interest" description="Disordered" evidence="1">
    <location>
        <begin position="223"/>
        <end position="248"/>
    </location>
</feature>
<evidence type="ECO:0000313" key="3">
    <source>
        <dbReference type="Proteomes" id="UP001515500"/>
    </source>
</evidence>
<dbReference type="PANTHER" id="PTHR33223:SF11">
    <property type="entry name" value="ELEMENT PROTEIN, PUTATIVE-RELATED"/>
    <property type="match status" value="1"/>
</dbReference>
<proteinExistence type="predicted"/>
<reference evidence="3" key="1">
    <citation type="submission" date="2025-05" db="UniProtKB">
        <authorList>
            <consortium name="RefSeq"/>
        </authorList>
    </citation>
    <scope>NUCLEOTIDE SEQUENCE [LARGE SCALE GENOMIC DNA]</scope>
</reference>